<comment type="cofactor">
    <cofactor evidence="1">
        <name>[4Fe-4S] cluster</name>
        <dbReference type="ChEBI" id="CHEBI:49883"/>
    </cofactor>
</comment>
<dbReference type="CDD" id="cd16373">
    <property type="entry name" value="DMSOR_beta_like"/>
    <property type="match status" value="1"/>
</dbReference>
<protein>
    <submittedName>
        <fullName evidence="7">4Fe-4S ferredoxin</fullName>
    </submittedName>
</protein>
<dbReference type="EMBL" id="PPEL01000049">
    <property type="protein sequence ID" value="PNV65081.1"/>
    <property type="molecule type" value="Genomic_DNA"/>
</dbReference>
<dbReference type="Proteomes" id="UP000236488">
    <property type="component" value="Unassembled WGS sequence"/>
</dbReference>
<dbReference type="PROSITE" id="PS51318">
    <property type="entry name" value="TAT"/>
    <property type="match status" value="1"/>
</dbReference>
<dbReference type="RefSeq" id="WP_103263018.1">
    <property type="nucleotide sequence ID" value="NZ_PPEL01000049.1"/>
</dbReference>
<dbReference type="PANTHER" id="PTHR24960">
    <property type="entry name" value="PHOTOSYSTEM I IRON-SULFUR CENTER-RELATED"/>
    <property type="match status" value="1"/>
</dbReference>
<dbReference type="Gene3D" id="3.30.70.20">
    <property type="match status" value="2"/>
</dbReference>
<dbReference type="PROSITE" id="PS00198">
    <property type="entry name" value="4FE4S_FER_1"/>
    <property type="match status" value="1"/>
</dbReference>
<evidence type="ECO:0000256" key="4">
    <source>
        <dbReference type="ARBA" id="ARBA00023004"/>
    </source>
</evidence>
<evidence type="ECO:0000313" key="7">
    <source>
        <dbReference type="EMBL" id="PNV65081.1"/>
    </source>
</evidence>
<keyword evidence="8" id="KW-1185">Reference proteome</keyword>
<dbReference type="Pfam" id="PF13187">
    <property type="entry name" value="Fer4_9"/>
    <property type="match status" value="1"/>
</dbReference>
<dbReference type="SUPFAM" id="SSF54862">
    <property type="entry name" value="4Fe-4S ferredoxins"/>
    <property type="match status" value="1"/>
</dbReference>
<dbReference type="InterPro" id="IPR017896">
    <property type="entry name" value="4Fe4S_Fe-S-bd"/>
</dbReference>
<evidence type="ECO:0000259" key="6">
    <source>
        <dbReference type="PROSITE" id="PS51379"/>
    </source>
</evidence>
<evidence type="ECO:0000313" key="8">
    <source>
        <dbReference type="Proteomes" id="UP000236488"/>
    </source>
</evidence>
<dbReference type="PANTHER" id="PTHR24960:SF79">
    <property type="entry name" value="PHOTOSYSTEM I IRON-SULFUR CENTER"/>
    <property type="match status" value="1"/>
</dbReference>
<dbReference type="GO" id="GO:0046872">
    <property type="term" value="F:metal ion binding"/>
    <property type="evidence" value="ECO:0007669"/>
    <property type="project" value="UniProtKB-KW"/>
</dbReference>
<dbReference type="InterPro" id="IPR017900">
    <property type="entry name" value="4Fe4S_Fe_S_CS"/>
</dbReference>
<keyword evidence="5" id="KW-0411">Iron-sulfur</keyword>
<accession>A0A2K2U456</accession>
<dbReference type="InterPro" id="IPR050157">
    <property type="entry name" value="PSI_iron-sulfur_center"/>
</dbReference>
<evidence type="ECO:0000256" key="1">
    <source>
        <dbReference type="ARBA" id="ARBA00001966"/>
    </source>
</evidence>
<keyword evidence="2" id="KW-0004">4Fe-4S</keyword>
<feature type="domain" description="4Fe-4S ferredoxin-type" evidence="6">
    <location>
        <begin position="38"/>
        <end position="68"/>
    </location>
</feature>
<evidence type="ECO:0000256" key="2">
    <source>
        <dbReference type="ARBA" id="ARBA00022485"/>
    </source>
</evidence>
<proteinExistence type="predicted"/>
<feature type="domain" description="4Fe-4S ferredoxin-type" evidence="6">
    <location>
        <begin position="164"/>
        <end position="194"/>
    </location>
</feature>
<organism evidence="7 8">
    <name type="scientific">Rubneribacter badeniensis</name>
    <dbReference type="NCBI Taxonomy" id="2070688"/>
    <lineage>
        <taxon>Bacteria</taxon>
        <taxon>Bacillati</taxon>
        <taxon>Actinomycetota</taxon>
        <taxon>Coriobacteriia</taxon>
        <taxon>Eggerthellales</taxon>
        <taxon>Eggerthellaceae</taxon>
        <taxon>Rubneribacter</taxon>
    </lineage>
</organism>
<dbReference type="AlphaFoldDB" id="A0A2K2U456"/>
<keyword evidence="4" id="KW-0408">Iron</keyword>
<comment type="caution">
    <text evidence="7">The sequence shown here is derived from an EMBL/GenBank/DDBJ whole genome shotgun (WGS) entry which is preliminary data.</text>
</comment>
<keyword evidence="3" id="KW-0479">Metal-binding</keyword>
<dbReference type="GO" id="GO:0051539">
    <property type="term" value="F:4 iron, 4 sulfur cluster binding"/>
    <property type="evidence" value="ECO:0007669"/>
    <property type="project" value="UniProtKB-KW"/>
</dbReference>
<evidence type="ECO:0000256" key="5">
    <source>
        <dbReference type="ARBA" id="ARBA00023014"/>
    </source>
</evidence>
<evidence type="ECO:0000256" key="3">
    <source>
        <dbReference type="ARBA" id="ARBA00022723"/>
    </source>
</evidence>
<dbReference type="InterPro" id="IPR006311">
    <property type="entry name" value="TAT_signal"/>
</dbReference>
<gene>
    <name evidence="7" type="ORF">C2L80_08505</name>
</gene>
<sequence length="208" mass="21599">MGVSRRSLLIGAGGTAALLGLGALRYAGHNPLVRPPGGQDESHLVSACVRCERCYEACPRRVVVPAHIEDGLLGMRTPALDFSSGWCDFCTGENGGVPLCVEVCPTEALRLPEGATAEGTVLGLAVIDEQQCLAFRDTGCRYCYDACVNAGYDAIELSDGGANPHPRVIADKCVGCGACESVCVSLTTGSIASGATERAIVVRPLETL</sequence>
<reference evidence="7 8" key="1">
    <citation type="journal article" date="2018" name="Int. J. Syst. Evol. Microbiol.">
        <title>Rubneribacter badeniensis gen. nov., sp. nov. and Enteroscipio rubneri gen. nov., sp. nov., new members of the Eggerthellaceae isolated from human faeces.</title>
        <authorList>
            <person name="Danylec N."/>
            <person name="Gobl A."/>
            <person name="Stoll D.A."/>
            <person name="Hetzer B."/>
            <person name="Kulling S.E."/>
            <person name="Huch M."/>
        </authorList>
    </citation>
    <scope>NUCLEOTIDE SEQUENCE [LARGE SCALE GENOMIC DNA]</scope>
    <source>
        <strain evidence="7 8">ResAG-85</strain>
    </source>
</reference>
<dbReference type="PROSITE" id="PS51379">
    <property type="entry name" value="4FE4S_FER_2"/>
    <property type="match status" value="2"/>
</dbReference>
<name>A0A2K2U456_9ACTN</name>
<dbReference type="Pfam" id="PF14697">
    <property type="entry name" value="Fer4_21"/>
    <property type="match status" value="1"/>
</dbReference>